<name>A0ACB1A6F9_MELEN</name>
<accession>A0ACB1A6F9</accession>
<protein>
    <submittedName>
        <fullName evidence="1">Uncharacterized protein</fullName>
    </submittedName>
</protein>
<reference evidence="1" key="1">
    <citation type="submission" date="2023-11" db="EMBL/GenBank/DDBJ databases">
        <authorList>
            <person name="Poullet M."/>
        </authorList>
    </citation>
    <scope>NUCLEOTIDE SEQUENCE</scope>
    <source>
        <strain evidence="1">E1834</strain>
    </source>
</reference>
<proteinExistence type="predicted"/>
<evidence type="ECO:0000313" key="1">
    <source>
        <dbReference type="EMBL" id="CAK5087015.1"/>
    </source>
</evidence>
<keyword evidence="2" id="KW-1185">Reference proteome</keyword>
<sequence length="80" mass="9586">MKLNLVVRYNRLYKSQGSSDSLLPFEQIQSTVNYNIFSQIHGAVCVFWRWSSTWWQRVSLPWSCRRSPNRSICCKSLRRE</sequence>
<dbReference type="EMBL" id="CAVMJV010000062">
    <property type="protein sequence ID" value="CAK5087015.1"/>
    <property type="molecule type" value="Genomic_DNA"/>
</dbReference>
<comment type="caution">
    <text evidence="1">The sequence shown here is derived from an EMBL/GenBank/DDBJ whole genome shotgun (WGS) entry which is preliminary data.</text>
</comment>
<organism evidence="1 2">
    <name type="scientific">Meloidogyne enterolobii</name>
    <name type="common">Root-knot nematode worm</name>
    <name type="synonym">Meloidogyne mayaguensis</name>
    <dbReference type="NCBI Taxonomy" id="390850"/>
    <lineage>
        <taxon>Eukaryota</taxon>
        <taxon>Metazoa</taxon>
        <taxon>Ecdysozoa</taxon>
        <taxon>Nematoda</taxon>
        <taxon>Chromadorea</taxon>
        <taxon>Rhabditida</taxon>
        <taxon>Tylenchina</taxon>
        <taxon>Tylenchomorpha</taxon>
        <taxon>Tylenchoidea</taxon>
        <taxon>Meloidogynidae</taxon>
        <taxon>Meloidogyninae</taxon>
        <taxon>Meloidogyne</taxon>
    </lineage>
</organism>
<gene>
    <name evidence="1" type="ORF">MENTE1834_LOCUS34538</name>
</gene>
<evidence type="ECO:0000313" key="2">
    <source>
        <dbReference type="Proteomes" id="UP001497535"/>
    </source>
</evidence>
<dbReference type="Proteomes" id="UP001497535">
    <property type="component" value="Unassembled WGS sequence"/>
</dbReference>